<protein>
    <recommendedName>
        <fullName evidence="3">Bacteriophage CI repressor helix-turn-helix domain-containing protein</fullName>
    </recommendedName>
</protein>
<evidence type="ECO:0000313" key="2">
    <source>
        <dbReference type="Proteomes" id="UP000245533"/>
    </source>
</evidence>
<sequence>MPRKYSDINEIARRIIALSALYPTNRAFLDKCGITNHSLITDLKKRRIKNPGADILVKVVKGSGCSGSWLLTGHGNMFDKATTYIEEEVGVSYIMIKETSNLIDEFEKRIESDDCELTDDLQLKISKLMVKILERRMAKELQ</sequence>
<dbReference type="AlphaFoldDB" id="A0A316TQR0"/>
<organism evidence="1 2">
    <name type="scientific">Rhodohalobacter mucosus</name>
    <dbReference type="NCBI Taxonomy" id="2079485"/>
    <lineage>
        <taxon>Bacteria</taxon>
        <taxon>Pseudomonadati</taxon>
        <taxon>Balneolota</taxon>
        <taxon>Balneolia</taxon>
        <taxon>Balneolales</taxon>
        <taxon>Balneolaceae</taxon>
        <taxon>Rhodohalobacter</taxon>
    </lineage>
</organism>
<keyword evidence="2" id="KW-1185">Reference proteome</keyword>
<accession>A0A316TQR0</accession>
<dbReference type="OrthoDB" id="1524186at2"/>
<reference evidence="1 2" key="1">
    <citation type="submission" date="2018-05" db="EMBL/GenBank/DDBJ databases">
        <title>Rhodohalobacter halophilus gen. nov., sp. nov., a moderately halophilic member of the family Balneolaceae.</title>
        <authorList>
            <person name="Liu Z.-W."/>
        </authorList>
    </citation>
    <scope>NUCLEOTIDE SEQUENCE [LARGE SCALE GENOMIC DNA]</scope>
    <source>
        <strain evidence="1 2">8A47</strain>
    </source>
</reference>
<evidence type="ECO:0008006" key="3">
    <source>
        <dbReference type="Google" id="ProtNLM"/>
    </source>
</evidence>
<proteinExistence type="predicted"/>
<dbReference type="Gene3D" id="1.10.260.40">
    <property type="entry name" value="lambda repressor-like DNA-binding domains"/>
    <property type="match status" value="1"/>
</dbReference>
<comment type="caution">
    <text evidence="1">The sequence shown here is derived from an EMBL/GenBank/DDBJ whole genome shotgun (WGS) entry which is preliminary data.</text>
</comment>
<dbReference type="EMBL" id="QGGB01000007">
    <property type="protein sequence ID" value="PWN06128.1"/>
    <property type="molecule type" value="Genomic_DNA"/>
</dbReference>
<gene>
    <name evidence="1" type="ORF">DDZ15_09790</name>
</gene>
<dbReference type="Proteomes" id="UP000245533">
    <property type="component" value="Unassembled WGS sequence"/>
</dbReference>
<dbReference type="GO" id="GO:0003677">
    <property type="term" value="F:DNA binding"/>
    <property type="evidence" value="ECO:0007669"/>
    <property type="project" value="InterPro"/>
</dbReference>
<evidence type="ECO:0000313" key="1">
    <source>
        <dbReference type="EMBL" id="PWN06128.1"/>
    </source>
</evidence>
<dbReference type="RefSeq" id="WP_109646921.1">
    <property type="nucleotide sequence ID" value="NZ_QGGB01000007.1"/>
</dbReference>
<name>A0A316TQR0_9BACT</name>
<dbReference type="InterPro" id="IPR010982">
    <property type="entry name" value="Lambda_DNA-bd_dom_sf"/>
</dbReference>